<dbReference type="InterPro" id="IPR029058">
    <property type="entry name" value="AB_hydrolase_fold"/>
</dbReference>
<dbReference type="GO" id="GO:0016787">
    <property type="term" value="F:hydrolase activity"/>
    <property type="evidence" value="ECO:0007669"/>
    <property type="project" value="UniProtKB-KW"/>
</dbReference>
<dbReference type="SUPFAM" id="SSF53474">
    <property type="entry name" value="alpha/beta-Hydrolases"/>
    <property type="match status" value="1"/>
</dbReference>
<dbReference type="PANTHER" id="PTHR17630">
    <property type="entry name" value="DIENELACTONE HYDROLASE"/>
    <property type="match status" value="1"/>
</dbReference>
<reference evidence="3 4" key="1">
    <citation type="journal article" date="2016" name="PLoS Pathog.">
        <title>Biosynthesis of antibiotic leucinostatins in bio-control fungus Purpureocillium lilacinum and their inhibition on phytophthora revealed by genome mining.</title>
        <authorList>
            <person name="Wang G."/>
            <person name="Liu Z."/>
            <person name="Lin R."/>
            <person name="Li E."/>
            <person name="Mao Z."/>
            <person name="Ling J."/>
            <person name="Yang Y."/>
            <person name="Yin W.B."/>
            <person name="Xie B."/>
        </authorList>
    </citation>
    <scope>NUCLEOTIDE SEQUENCE [LARGE SCALE GENOMIC DNA]</scope>
    <source>
        <strain evidence="3">170</strain>
    </source>
</reference>
<dbReference type="EMBL" id="LSBJ02000007">
    <property type="protein sequence ID" value="OAQ61888.1"/>
    <property type="molecule type" value="Genomic_DNA"/>
</dbReference>
<evidence type="ECO:0000259" key="2">
    <source>
        <dbReference type="Pfam" id="PF01738"/>
    </source>
</evidence>
<keyword evidence="3" id="KW-0378">Hydrolase</keyword>
<comment type="caution">
    <text evidence="3">The sequence shown here is derived from an EMBL/GenBank/DDBJ whole genome shotgun (WGS) entry which is preliminary data.</text>
</comment>
<dbReference type="Proteomes" id="UP000078397">
    <property type="component" value="Unassembled WGS sequence"/>
</dbReference>
<dbReference type="OrthoDB" id="1393670at2759"/>
<accession>A0A179F8Y0</accession>
<gene>
    <name evidence="3" type="ORF">VFPPC_07396</name>
</gene>
<sequence length="330" mass="35310">MTDAENATKAPESDAQEQAEPQTEVQAEQKQETIIPGDTPAQTGPSTGVGEHCVTDRPTPSGQSSTGEIIKLNDVDVYISKPADYPHAPSKLLLLLTGGTGIKSTNNQIQADKFASEGYLVLMPDLFAGDSAPVSTAITDDSSSIIEQVKLQAVGVVKSFFIDMWLARVTPDKVMPILHKVIEAAQDEYADAVKNGEGIYAVGYCVGGRFVLLLAQESEEQGSDEETGALRKGPYIRAGALAHGASVTPDDFNNLKAPLSLVCVENDNLFPDEVRTTGEDAMSKANLEHEVQVYPGVPHGFAVVGAYTDSAITEAQTTAYDQMLKWIKEH</sequence>
<protein>
    <submittedName>
        <fullName evidence="3">Dienelactone hydrolase</fullName>
    </submittedName>
</protein>
<dbReference type="Gene3D" id="3.40.50.1820">
    <property type="entry name" value="alpha/beta hydrolase"/>
    <property type="match status" value="1"/>
</dbReference>
<name>A0A179F8Y0_METCM</name>
<dbReference type="InterPro" id="IPR002925">
    <property type="entry name" value="Dienelactn_hydro"/>
</dbReference>
<dbReference type="KEGG" id="pchm:VFPPC_07396"/>
<evidence type="ECO:0000313" key="3">
    <source>
        <dbReference type="EMBL" id="OAQ61888.1"/>
    </source>
</evidence>
<dbReference type="AlphaFoldDB" id="A0A179F8Y0"/>
<organism evidence="3 4">
    <name type="scientific">Pochonia chlamydosporia 170</name>
    <dbReference type="NCBI Taxonomy" id="1380566"/>
    <lineage>
        <taxon>Eukaryota</taxon>
        <taxon>Fungi</taxon>
        <taxon>Dikarya</taxon>
        <taxon>Ascomycota</taxon>
        <taxon>Pezizomycotina</taxon>
        <taxon>Sordariomycetes</taxon>
        <taxon>Hypocreomycetidae</taxon>
        <taxon>Hypocreales</taxon>
        <taxon>Clavicipitaceae</taxon>
        <taxon>Pochonia</taxon>
    </lineage>
</organism>
<feature type="compositionally biased region" description="Polar residues" evidence="1">
    <location>
        <begin position="19"/>
        <end position="28"/>
    </location>
</feature>
<feature type="region of interest" description="Disordered" evidence="1">
    <location>
        <begin position="1"/>
        <end position="67"/>
    </location>
</feature>
<dbReference type="GeneID" id="28850254"/>
<evidence type="ECO:0000256" key="1">
    <source>
        <dbReference type="SAM" id="MobiDB-lite"/>
    </source>
</evidence>
<feature type="compositionally biased region" description="Polar residues" evidence="1">
    <location>
        <begin position="58"/>
        <end position="67"/>
    </location>
</feature>
<dbReference type="RefSeq" id="XP_018139592.1">
    <property type="nucleotide sequence ID" value="XM_018286260.1"/>
</dbReference>
<keyword evidence="4" id="KW-1185">Reference proteome</keyword>
<dbReference type="PANTHER" id="PTHR17630:SF80">
    <property type="entry name" value="DIENELACTONE HYDROLASE DOMAIN-CONTAINING PROTEIN"/>
    <property type="match status" value="1"/>
</dbReference>
<proteinExistence type="predicted"/>
<dbReference type="STRING" id="1380566.A0A179F8Y0"/>
<evidence type="ECO:0000313" key="4">
    <source>
        <dbReference type="Proteomes" id="UP000078397"/>
    </source>
</evidence>
<feature type="domain" description="Dienelactone hydrolase" evidence="2">
    <location>
        <begin position="77"/>
        <end position="329"/>
    </location>
</feature>
<dbReference type="Pfam" id="PF01738">
    <property type="entry name" value="DLH"/>
    <property type="match status" value="1"/>
</dbReference>